<comment type="caution">
    <text evidence="5">The sequence shown here is derived from an EMBL/GenBank/DDBJ whole genome shotgun (WGS) entry which is preliminary data.</text>
</comment>
<evidence type="ECO:0000256" key="1">
    <source>
        <dbReference type="ARBA" id="ARBA00001554"/>
    </source>
</evidence>
<dbReference type="InterPro" id="IPR001533">
    <property type="entry name" value="Pterin_deHydtase"/>
</dbReference>
<evidence type="ECO:0000256" key="4">
    <source>
        <dbReference type="HAMAP-Rule" id="MF_00434"/>
    </source>
</evidence>
<organism evidence="5 6">
    <name type="scientific">Streptomyces macrosporus</name>
    <dbReference type="NCBI Taxonomy" id="44032"/>
    <lineage>
        <taxon>Bacteria</taxon>
        <taxon>Bacillati</taxon>
        <taxon>Actinomycetota</taxon>
        <taxon>Actinomycetes</taxon>
        <taxon>Kitasatosporales</taxon>
        <taxon>Streptomycetaceae</taxon>
        <taxon>Streptomyces</taxon>
    </lineage>
</organism>
<proteinExistence type="inferred from homology"/>
<dbReference type="RefSeq" id="WP_344324672.1">
    <property type="nucleotide sequence ID" value="NZ_BAAASZ010000026.1"/>
</dbReference>
<dbReference type="InterPro" id="IPR036428">
    <property type="entry name" value="PCD_sf"/>
</dbReference>
<reference evidence="6" key="1">
    <citation type="journal article" date="2019" name="Int. J. Syst. Evol. Microbiol.">
        <title>The Global Catalogue of Microorganisms (GCM) 10K type strain sequencing project: providing services to taxonomists for standard genome sequencing and annotation.</title>
        <authorList>
            <consortium name="The Broad Institute Genomics Platform"/>
            <consortium name="The Broad Institute Genome Sequencing Center for Infectious Disease"/>
            <person name="Wu L."/>
            <person name="Ma J."/>
        </authorList>
    </citation>
    <scope>NUCLEOTIDE SEQUENCE [LARGE SCALE GENOMIC DNA]</scope>
    <source>
        <strain evidence="6">JCM 6305</strain>
    </source>
</reference>
<dbReference type="PANTHER" id="PTHR12599">
    <property type="entry name" value="PTERIN-4-ALPHA-CARBINOLAMINE DEHYDRATASE"/>
    <property type="match status" value="1"/>
</dbReference>
<comment type="catalytic activity">
    <reaction evidence="1 4">
        <text>(4aS,6R)-4a-hydroxy-L-erythro-5,6,7,8-tetrahydrobiopterin = (6R)-L-erythro-6,7-dihydrobiopterin + H2O</text>
        <dbReference type="Rhea" id="RHEA:11920"/>
        <dbReference type="ChEBI" id="CHEBI:15377"/>
        <dbReference type="ChEBI" id="CHEBI:15642"/>
        <dbReference type="ChEBI" id="CHEBI:43120"/>
        <dbReference type="EC" id="4.2.1.96"/>
    </reaction>
</comment>
<evidence type="ECO:0000256" key="3">
    <source>
        <dbReference type="ARBA" id="ARBA00023239"/>
    </source>
</evidence>
<keyword evidence="3 4" id="KW-0456">Lyase</keyword>
<dbReference type="Pfam" id="PF01329">
    <property type="entry name" value="Pterin_4a"/>
    <property type="match status" value="1"/>
</dbReference>
<dbReference type="NCBIfam" id="NF002017">
    <property type="entry name" value="PRK00823.1-2"/>
    <property type="match status" value="1"/>
</dbReference>
<dbReference type="EMBL" id="BAAASZ010000026">
    <property type="protein sequence ID" value="GAA2450831.1"/>
    <property type="molecule type" value="Genomic_DNA"/>
</dbReference>
<evidence type="ECO:0000313" key="5">
    <source>
        <dbReference type="EMBL" id="GAA2450831.1"/>
    </source>
</evidence>
<evidence type="ECO:0000256" key="2">
    <source>
        <dbReference type="ARBA" id="ARBA00006472"/>
    </source>
</evidence>
<evidence type="ECO:0000313" key="6">
    <source>
        <dbReference type="Proteomes" id="UP001501638"/>
    </source>
</evidence>
<comment type="similarity">
    <text evidence="2 4">Belongs to the pterin-4-alpha-carbinolamine dehydratase family.</text>
</comment>
<dbReference type="Proteomes" id="UP001501638">
    <property type="component" value="Unassembled WGS sequence"/>
</dbReference>
<dbReference type="SUPFAM" id="SSF55248">
    <property type="entry name" value="PCD-like"/>
    <property type="match status" value="1"/>
</dbReference>
<name>A0ABP5XAW3_9ACTN</name>
<dbReference type="Gene3D" id="3.30.1360.20">
    <property type="entry name" value="Transcriptional coactivator/pterin dehydratase"/>
    <property type="match status" value="1"/>
</dbReference>
<gene>
    <name evidence="5" type="ORF">GCM10010405_38170</name>
</gene>
<accession>A0ABP5XAW3</accession>
<protein>
    <recommendedName>
        <fullName evidence="4">Putative pterin-4-alpha-carbinolamine dehydratase</fullName>
        <shortName evidence="4">PHS</shortName>
        <ecNumber evidence="4">4.2.1.96</ecNumber>
    </recommendedName>
    <alternativeName>
        <fullName evidence="4">4-alpha-hydroxy-tetrahydropterin dehydratase</fullName>
    </alternativeName>
    <alternativeName>
        <fullName evidence="4">Pterin carbinolamine dehydratase</fullName>
        <shortName evidence="4">PCD</shortName>
    </alternativeName>
</protein>
<dbReference type="HAMAP" id="MF_00434">
    <property type="entry name" value="Pterin_4_alpha"/>
    <property type="match status" value="1"/>
</dbReference>
<sequence>MAPQPLTPEEIESALAELPGWEWDRERNLLKRSYSFARHLQAAAMVIHVARIQDESDHHADLLLGYNTLGVSVNTHSVGGKVTERDVRLARRIEEIAPAHGAR</sequence>
<dbReference type="PANTHER" id="PTHR12599:SF0">
    <property type="entry name" value="PTERIN-4-ALPHA-CARBINOLAMINE DEHYDRATASE"/>
    <property type="match status" value="1"/>
</dbReference>
<dbReference type="CDD" id="cd00488">
    <property type="entry name" value="PCD_DCoH"/>
    <property type="match status" value="1"/>
</dbReference>
<keyword evidence="6" id="KW-1185">Reference proteome</keyword>
<dbReference type="EC" id="4.2.1.96" evidence="4"/>